<comment type="similarity">
    <text evidence="2 7">Belongs to the ExbD/TolR family.</text>
</comment>
<dbReference type="PANTHER" id="PTHR30558">
    <property type="entry name" value="EXBD MEMBRANE COMPONENT OF PMF-DRIVEN MACROMOLECULE IMPORT SYSTEM"/>
    <property type="match status" value="1"/>
</dbReference>
<comment type="subcellular location">
    <subcellularLocation>
        <location evidence="1">Cell membrane</location>
        <topology evidence="1">Single-pass membrane protein</topology>
    </subcellularLocation>
    <subcellularLocation>
        <location evidence="7">Cell membrane</location>
        <topology evidence="7">Single-pass type II membrane protein</topology>
    </subcellularLocation>
</comment>
<dbReference type="AlphaFoldDB" id="A0A932CP03"/>
<evidence type="ECO:0000256" key="2">
    <source>
        <dbReference type="ARBA" id="ARBA00005811"/>
    </source>
</evidence>
<keyword evidence="7" id="KW-0653">Protein transport</keyword>
<keyword evidence="5 8" id="KW-1133">Transmembrane helix</keyword>
<evidence type="ECO:0000256" key="5">
    <source>
        <dbReference type="ARBA" id="ARBA00022989"/>
    </source>
</evidence>
<accession>A0A932CP03</accession>
<dbReference type="GO" id="GO:0005886">
    <property type="term" value="C:plasma membrane"/>
    <property type="evidence" value="ECO:0007669"/>
    <property type="project" value="UniProtKB-SubCell"/>
</dbReference>
<dbReference type="PANTHER" id="PTHR30558:SF3">
    <property type="entry name" value="BIOPOLYMER TRANSPORT PROTEIN EXBD-RELATED"/>
    <property type="match status" value="1"/>
</dbReference>
<evidence type="ECO:0000313" key="9">
    <source>
        <dbReference type="EMBL" id="MBI2876664.1"/>
    </source>
</evidence>
<dbReference type="Proteomes" id="UP000769766">
    <property type="component" value="Unassembled WGS sequence"/>
</dbReference>
<evidence type="ECO:0000256" key="6">
    <source>
        <dbReference type="ARBA" id="ARBA00023136"/>
    </source>
</evidence>
<proteinExistence type="inferred from homology"/>
<dbReference type="EMBL" id="JACPRF010000218">
    <property type="protein sequence ID" value="MBI2876664.1"/>
    <property type="molecule type" value="Genomic_DNA"/>
</dbReference>
<comment type="caution">
    <text evidence="9">The sequence shown here is derived from an EMBL/GenBank/DDBJ whole genome shotgun (WGS) entry which is preliminary data.</text>
</comment>
<evidence type="ECO:0000256" key="8">
    <source>
        <dbReference type="SAM" id="Phobius"/>
    </source>
</evidence>
<feature type="transmembrane region" description="Helical" evidence="8">
    <location>
        <begin position="21"/>
        <end position="38"/>
    </location>
</feature>
<evidence type="ECO:0000256" key="3">
    <source>
        <dbReference type="ARBA" id="ARBA00022475"/>
    </source>
</evidence>
<reference evidence="9" key="1">
    <citation type="submission" date="2020-07" db="EMBL/GenBank/DDBJ databases">
        <title>Huge and variable diversity of episymbiotic CPR bacteria and DPANN archaea in groundwater ecosystems.</title>
        <authorList>
            <person name="He C.Y."/>
            <person name="Keren R."/>
            <person name="Whittaker M."/>
            <person name="Farag I.F."/>
            <person name="Doudna J."/>
            <person name="Cate J.H.D."/>
            <person name="Banfield J.F."/>
        </authorList>
    </citation>
    <scope>NUCLEOTIDE SEQUENCE</scope>
    <source>
        <strain evidence="9">NC_groundwater_672_Ag_B-0.1um_62_36</strain>
    </source>
</reference>
<dbReference type="Pfam" id="PF02472">
    <property type="entry name" value="ExbD"/>
    <property type="match status" value="1"/>
</dbReference>
<evidence type="ECO:0000256" key="1">
    <source>
        <dbReference type="ARBA" id="ARBA00004162"/>
    </source>
</evidence>
<keyword evidence="3" id="KW-1003">Cell membrane</keyword>
<sequence length="132" mass="14976">MRFRKEEEEEYGLNMTPMIDVVFNLLIFFMVATSFVDFSRRLDIELPEAKAAQVQERVRHFTVEIGLDERIYLNGKEVSLDGLESAMRAPILPGQRRSVIIKADKRLSYGRVVEVMGISKAAGITDIGIAIK</sequence>
<evidence type="ECO:0000313" key="10">
    <source>
        <dbReference type="Proteomes" id="UP000769766"/>
    </source>
</evidence>
<keyword evidence="6 8" id="KW-0472">Membrane</keyword>
<dbReference type="GO" id="GO:0015031">
    <property type="term" value="P:protein transport"/>
    <property type="evidence" value="ECO:0007669"/>
    <property type="project" value="UniProtKB-KW"/>
</dbReference>
<evidence type="ECO:0000256" key="7">
    <source>
        <dbReference type="RuleBase" id="RU003879"/>
    </source>
</evidence>
<keyword evidence="4 7" id="KW-0812">Transmembrane</keyword>
<organism evidence="9 10">
    <name type="scientific">Tectimicrobiota bacterium</name>
    <dbReference type="NCBI Taxonomy" id="2528274"/>
    <lineage>
        <taxon>Bacteria</taxon>
        <taxon>Pseudomonadati</taxon>
        <taxon>Nitrospinota/Tectimicrobiota group</taxon>
        <taxon>Candidatus Tectimicrobiota</taxon>
    </lineage>
</organism>
<evidence type="ECO:0000256" key="4">
    <source>
        <dbReference type="ARBA" id="ARBA00022692"/>
    </source>
</evidence>
<dbReference type="Gene3D" id="3.30.420.270">
    <property type="match status" value="1"/>
</dbReference>
<dbReference type="InterPro" id="IPR003400">
    <property type="entry name" value="ExbD"/>
</dbReference>
<keyword evidence="7" id="KW-0813">Transport</keyword>
<dbReference type="GO" id="GO:0022857">
    <property type="term" value="F:transmembrane transporter activity"/>
    <property type="evidence" value="ECO:0007669"/>
    <property type="project" value="InterPro"/>
</dbReference>
<gene>
    <name evidence="9" type="ORF">HYY20_07265</name>
</gene>
<protein>
    <submittedName>
        <fullName evidence="9">Biopolymer transporter ExbD</fullName>
    </submittedName>
</protein>
<name>A0A932CP03_UNCTE</name>